<dbReference type="NCBIfam" id="TIGR04189">
    <property type="entry name" value="surface_SprA"/>
    <property type="match status" value="1"/>
</dbReference>
<evidence type="ECO:0000313" key="5">
    <source>
        <dbReference type="Proteomes" id="UP001155483"/>
    </source>
</evidence>
<evidence type="ECO:0000259" key="3">
    <source>
        <dbReference type="Pfam" id="PF14349"/>
    </source>
</evidence>
<keyword evidence="2" id="KW-0732">Signal</keyword>
<reference evidence="4" key="1">
    <citation type="submission" date="2022-09" db="EMBL/GenBank/DDBJ databases">
        <authorList>
            <person name="Yuan C."/>
            <person name="Ke Z."/>
        </authorList>
    </citation>
    <scope>NUCLEOTIDE SEQUENCE</scope>
    <source>
        <strain evidence="4">LB-8</strain>
    </source>
</reference>
<reference evidence="4" key="2">
    <citation type="submission" date="2023-04" db="EMBL/GenBank/DDBJ databases">
        <title>Paracnuella aquatica gen. nov., sp. nov., a member of the family Chitinophagaceae isolated from a hot spring.</title>
        <authorList>
            <person name="Wang C."/>
        </authorList>
    </citation>
    <scope>NUCLEOTIDE SEQUENCE</scope>
    <source>
        <strain evidence="4">LB-8</strain>
    </source>
</reference>
<feature type="chain" id="PRO_5040763031" evidence="2">
    <location>
        <begin position="20"/>
        <end position="2375"/>
    </location>
</feature>
<dbReference type="Proteomes" id="UP001155483">
    <property type="component" value="Unassembled WGS sequence"/>
</dbReference>
<gene>
    <name evidence="4" type="primary">sprA</name>
    <name evidence="4" type="ORF">OCK74_18120</name>
</gene>
<evidence type="ECO:0000256" key="2">
    <source>
        <dbReference type="SAM" id="SignalP"/>
    </source>
</evidence>
<proteinExistence type="predicted"/>
<dbReference type="RefSeq" id="WP_279298480.1">
    <property type="nucleotide sequence ID" value="NZ_JAOTIF010000017.1"/>
</dbReference>
<feature type="domain" description="Gliding motility protein SprA N-terminal" evidence="3">
    <location>
        <begin position="153"/>
        <end position="348"/>
    </location>
</feature>
<protein>
    <submittedName>
        <fullName evidence="4">Cell surface protein SprA</fullName>
    </submittedName>
</protein>
<feature type="compositionally biased region" description="Basic and acidic residues" evidence="1">
    <location>
        <begin position="895"/>
        <end position="905"/>
    </location>
</feature>
<feature type="domain" description="Gliding motility protein SprA N-terminal" evidence="3">
    <location>
        <begin position="1083"/>
        <end position="1592"/>
    </location>
</feature>
<feature type="signal peptide" evidence="2">
    <location>
        <begin position="1"/>
        <end position="19"/>
    </location>
</feature>
<dbReference type="InterPro" id="IPR026377">
    <property type="entry name" value="Cell_surface_SprA"/>
</dbReference>
<sequence>MCRAILPALLLGTCIKVSAYSGHFYHPETNYQDTTGRGVSDTGRFPLRDRRGDPYTYSRRSPFDFSDTSFIKRQVEYDPATKQYYVIEKIGSKYYRTPMTFSMQEFLQLQGKKDEEAYFRKRADLLTNLNRRRSKPAFGFSKDWVNRFTGIGKVDIRPSGYVDIGLGYQGQNIKNPTLPERARKNGGLDFPMNAQFQVDANIGDKIKLPINYNTLANFDFENQLKLDYQGRDDEVLKQFQAGNISFSSKGTLIPGAQSLFGVKTQLQFGKLYLTTVLANQRSQRQTLGMQGGSASQLFNVKADEYEENRHFLLAQYFRNNYNNWMKTLPVVNSNVQVLRMEVWVTNRTGITTDTRDVVALMDLGESNPYNPRWGSSPVPYPANNSNTLYQTLISNPNSRNTALVQGLLTATGMQPVEEFEKTFARKLQPTDYYFNPQVGFLSLNQPLQPDEVLGVAYQYTYNGQVYQVGEFSQDIPPDSTGNSQKVLFLKLLKATSQRPNLPIWDLMMKNVYGVGYGQLERQDFQLNIVYEEPSKGEKRYLPDSAVKQDFRGAPILTLVNLDRLNNQNDPQPDGVFDYVEGFTVISSQSRIVFPVLEPFGRDLEFAFPSQAEMSKYLYYPLYDTIKAIAQTYANFNRFKLVGRSKSASNTDYQLGFNIPRGSVTVTAGGQILQENVDYEINYDLGTLRVINTAIINAGLPVQVQYENNASFGLQQRNYMGLRLDYLWNKNLTVGATAVRLGERPFFTKQNYGEDPIRNSMYGVDFDYRNEIPKLTRWLDKLPFYSSKTPSAITAYGEAAMLNPGHAPQIGKGSSGAIYIDDFEGTRSSIDLRFPITSWTLSSVPKGAVDANGNILFPEADLTNDLAVGYNRAKLAWYNIEPVLQEPTNENNPLKGNKEELSKPETRQVYQREIFPQRTNDFGQALLTTFDLAYYPTEKGPYNYLADPTRINGNGNFLQPKKSWGGIMRNIDQTDFESSNIEFIEFWMQDPFINKPNSTGGELYFNLGNLSEDLLKDSRRMYENGLPTPSSPNNPVEETIWGQVPRNPIQVTNAFSNEPADRPYQDVGFDGLTDTAEVRKFQPYLGEVQANFGANAPLYQKAIQDPSADNFRGYRDALYDKANAGILARYKDINNPHGNSPVANNTDQFTSAFTLYPDQEELNRDNTLNETEEYFQYRVEIKPNMQVNTNFITDIREVEVTPVNGVKRLEKWYLFRIPVKDYVAKVGSIPDFKSVRFIRMFMTNFEDSTVMRFGKLELIRNQWRKFNYETDSSGIYTPLPANDPTSVDILAVNLEENDQREPVHYAQPPGIERQQQISNNNVNLFLNEQSLSLKVCSLEPNDARGVFKTLNLDLRQYGRLSMFIHAESVNYSDDIKNGELNAVVRIGNDFVGNFYEVKIPLNITRWGATDSLEIWPELNNLDFDLNVLTGLKSRRNSNGVTPSTYYKEEINGRSYAILGNPNLGEVRGMMLAVQNTRQQSACSEVWFNELRLSRLDEKGGYAAVGRVDLRLADLGNVTFAGSVRTRGFGTLEQRVNERSREDFKQFDLSTNLDLGKLLPKSAAIQVPVYASISKTTSTPEYDPYDLDIKLKDKINNAPDNAKDSIREDAIDELTIKTVNFTNVKKNKTNNKPVQPWDISNIDLNYSMTRQERTNPILENEELTRTRAALGYNYAPQPHYLEPLKKAVKSNSPWLALIRDFNFNYKPSMFSFKADVFRQFGAVRSRNVGGGSYKFPETYDKYFYFDRYYTMRWDLTRSLALDFNAINNARVDEPAGRIDTKDKKETVRKNLFKGGRNTHYHHDVTFTYNLPMQKLPALDWTTIRASYTARYDWIASSLLPEAKEQGNSITMGQTSNVTGEFNFDMLYNKSKYLRNIYAEVPAQPKQNGDSAKQIIERTGNQVNTVPKVFARLLTSLKRVGVQFGEDLGTLLPGYLDSTQFLGMNLKSNQPGWNYVFGKQPDTSDINKFGEEGLLTHSPLLNTLIQQRFNQKLNITAQVSPIRDLNIDINFDKTFDKQYSELYKDTSGTSGLQRYNPYAMGGFSISYISYQTLFSKFDPNEVSQTFKQFEANRIVLSDRLAKQNPYYSGNVTADGYAEGYGRYAQDVLVPAFIAAYTDKDPLKVDLIKNSNPNLRSNPFSGYVPKPNWNISYSGLSRIPGFEKVFTNFTIRHGYNSTLSMNSFNSSLLFQDPFRVGYPYFQDTLTGNFVPYFLVPNITIAEQFSPLIEMDMSFTNDLSTRFEYRKSRQLSLSLIDYQLAENRSTEFVLGMNWRKRGVPFLQNVRIGKKGKTLENDVTMRFDFSWRDDATANSKLDQNTAFGTAGQKVIRISPSIDYVMSSRINVKLYFEQNRVIPKIATSAPITTTRAGVQVRVSLAQ</sequence>
<dbReference type="InterPro" id="IPR025684">
    <property type="entry name" value="SprA_N_dom"/>
</dbReference>
<evidence type="ECO:0000313" key="4">
    <source>
        <dbReference type="EMBL" id="MCU7551041.1"/>
    </source>
</evidence>
<keyword evidence="5" id="KW-1185">Reference proteome</keyword>
<dbReference type="Pfam" id="PF14349">
    <property type="entry name" value="SprA_N"/>
    <property type="match status" value="2"/>
</dbReference>
<name>A0A9X2XYA7_9BACT</name>
<organism evidence="4 5">
    <name type="scientific">Paraflavisolibacter caeni</name>
    <dbReference type="NCBI Taxonomy" id="2982496"/>
    <lineage>
        <taxon>Bacteria</taxon>
        <taxon>Pseudomonadati</taxon>
        <taxon>Bacteroidota</taxon>
        <taxon>Chitinophagia</taxon>
        <taxon>Chitinophagales</taxon>
        <taxon>Chitinophagaceae</taxon>
        <taxon>Paraflavisolibacter</taxon>
    </lineage>
</organism>
<evidence type="ECO:0000256" key="1">
    <source>
        <dbReference type="SAM" id="MobiDB-lite"/>
    </source>
</evidence>
<accession>A0A9X2XYA7</accession>
<feature type="region of interest" description="Disordered" evidence="1">
    <location>
        <begin position="885"/>
        <end position="905"/>
    </location>
</feature>
<dbReference type="EMBL" id="JAOTIF010000017">
    <property type="protein sequence ID" value="MCU7551041.1"/>
    <property type="molecule type" value="Genomic_DNA"/>
</dbReference>
<comment type="caution">
    <text evidence="4">The sequence shown here is derived from an EMBL/GenBank/DDBJ whole genome shotgun (WGS) entry which is preliminary data.</text>
</comment>